<evidence type="ECO:0000313" key="2">
    <source>
        <dbReference type="Proteomes" id="UP000749471"/>
    </source>
</evidence>
<name>A0ABS6E2I8_9FIRM</name>
<reference evidence="1 2" key="1">
    <citation type="submission" date="2021-06" db="EMBL/GenBank/DDBJ databases">
        <authorList>
            <person name="Sun Q."/>
            <person name="Li D."/>
        </authorList>
    </citation>
    <scope>NUCLEOTIDE SEQUENCE [LARGE SCALE GENOMIC DNA]</scope>
    <source>
        <strain evidence="1 2">MSJ-40</strain>
    </source>
</reference>
<gene>
    <name evidence="1" type="ORF">KQI42_03235</name>
</gene>
<protein>
    <submittedName>
        <fullName evidence="1">Uncharacterized protein</fullName>
    </submittedName>
</protein>
<accession>A0ABS6E2I8</accession>
<evidence type="ECO:0000313" key="1">
    <source>
        <dbReference type="EMBL" id="MBU5437007.1"/>
    </source>
</evidence>
<keyword evidence="2" id="KW-1185">Reference proteome</keyword>
<comment type="caution">
    <text evidence="1">The sequence shown here is derived from an EMBL/GenBank/DDBJ whole genome shotgun (WGS) entry which is preliminary data.</text>
</comment>
<organism evidence="1 2">
    <name type="scientific">Tissierella simiarum</name>
    <dbReference type="NCBI Taxonomy" id="2841534"/>
    <lineage>
        <taxon>Bacteria</taxon>
        <taxon>Bacillati</taxon>
        <taxon>Bacillota</taxon>
        <taxon>Tissierellia</taxon>
        <taxon>Tissierellales</taxon>
        <taxon>Tissierellaceae</taxon>
        <taxon>Tissierella</taxon>
    </lineage>
</organism>
<sequence length="326" mass="35933">MSKNSGKTVTLNHLIGEAYDAGIPIGITSTGRDGEAVDVVTETEKPRIFVEEGTLVATATEMLPLGDANVEIINVTEYRTPMGPIVIGRIRDSGYVQIAGPQTVKETREVSNLMLNLGAEFVIIDGAQDRRSSAAPSVSEATILSTGAVLSRDMNKVIEETIHIVNLFSLPSIEDKNLREIIGNLMEQNQIAIVDKELNITPIKIKTALNAGHIIGDHLKDESRYVVIPGSLVKNTVEDIIRSTRRYKNVDLVVTDGTKIFIEPKDWLKFMRYGINVKVLHPINLIGLTINPYAPQGYYFEPKNFLEKMKGYISTIPVMDLMLGGE</sequence>
<dbReference type="Proteomes" id="UP000749471">
    <property type="component" value="Unassembled WGS sequence"/>
</dbReference>
<proteinExistence type="predicted"/>
<dbReference type="EMBL" id="JAHLPM010000002">
    <property type="protein sequence ID" value="MBU5437007.1"/>
    <property type="molecule type" value="Genomic_DNA"/>
</dbReference>